<dbReference type="InterPro" id="IPR049207">
    <property type="entry name" value="DUF4246_N"/>
</dbReference>
<keyword evidence="4" id="KW-1185">Reference proteome</keyword>
<dbReference type="Pfam" id="PF14033">
    <property type="entry name" value="DUF4246"/>
    <property type="match status" value="1"/>
</dbReference>
<dbReference type="EMBL" id="JANBOI010001452">
    <property type="protein sequence ID" value="KAJ1726627.1"/>
    <property type="molecule type" value="Genomic_DNA"/>
</dbReference>
<evidence type="ECO:0000259" key="1">
    <source>
        <dbReference type="Pfam" id="PF14033"/>
    </source>
</evidence>
<dbReference type="AlphaFoldDB" id="A0A9W8CW59"/>
<name>A0A9W8CW59_9FUNG</name>
<proteinExistence type="predicted"/>
<dbReference type="InterPro" id="IPR025340">
    <property type="entry name" value="DUF4246"/>
</dbReference>
<dbReference type="InterPro" id="IPR049192">
    <property type="entry name" value="DUF4246_C"/>
</dbReference>
<reference evidence="3" key="1">
    <citation type="submission" date="2022-07" db="EMBL/GenBank/DDBJ databases">
        <title>Phylogenomic reconstructions and comparative analyses of Kickxellomycotina fungi.</title>
        <authorList>
            <person name="Reynolds N.K."/>
            <person name="Stajich J.E."/>
            <person name="Barry K."/>
            <person name="Grigoriev I.V."/>
            <person name="Crous P."/>
            <person name="Smith M.E."/>
        </authorList>
    </citation>
    <scope>NUCLEOTIDE SEQUENCE</scope>
    <source>
        <strain evidence="3">BCRC 34381</strain>
    </source>
</reference>
<dbReference type="PANTHER" id="PTHR33119">
    <property type="entry name" value="IFI3P"/>
    <property type="match status" value="1"/>
</dbReference>
<comment type="caution">
    <text evidence="3">The sequence shown here is derived from an EMBL/GenBank/DDBJ whole genome shotgun (WGS) entry which is preliminary data.</text>
</comment>
<feature type="domain" description="DUF4246" evidence="2">
    <location>
        <begin position="24"/>
        <end position="76"/>
    </location>
</feature>
<accession>A0A9W8CW59</accession>
<protein>
    <submittedName>
        <fullName evidence="3">Uncharacterized protein</fullName>
    </submittedName>
</protein>
<gene>
    <name evidence="3" type="ORF">LPJ61_005059</name>
</gene>
<evidence type="ECO:0000259" key="2">
    <source>
        <dbReference type="Pfam" id="PF21666"/>
    </source>
</evidence>
<dbReference type="Proteomes" id="UP001143981">
    <property type="component" value="Unassembled WGS sequence"/>
</dbReference>
<evidence type="ECO:0000313" key="3">
    <source>
        <dbReference type="EMBL" id="KAJ1726627.1"/>
    </source>
</evidence>
<dbReference type="PANTHER" id="PTHR33119:SF1">
    <property type="entry name" value="FE2OG DIOXYGENASE DOMAIN-CONTAINING PROTEIN"/>
    <property type="match status" value="1"/>
</dbReference>
<feature type="domain" description="DUF4246" evidence="1">
    <location>
        <begin position="85"/>
        <end position="507"/>
    </location>
</feature>
<dbReference type="Pfam" id="PF21666">
    <property type="entry name" value="DUF4246_N"/>
    <property type="match status" value="1"/>
</dbReference>
<sequence>MASPSSAAPSPAADFAEFTRLFQGRFASGAVYSCTQNILNTRSEKRMRLMSGAIRAKPDWLDKLNNPEIRARWTREAKAQELTEQEIDFVFDELAYYATLHRPGSSLRLSAVEQVWVSDSLIDEATAAELKRYAAILENVPERDKDWHPNSNNQVLNLVHPSLFPLVYESSPLLPTPIPSPAAAVELDTFGQFPGSLTKWGEAVRSNTMDTTLFVPGGGLSYTSPNFCWLPTEFRVAEDGSVAIESYINNLHPIRHAAFYPTIASIFGKLVPMLEHVLTDIVHPRAPRVVPDPYSWFVNDGSEPKDLEAPDYEERYEEWHENRRFLDPQPDAFVAPEHRTAPFSLRGRRLQAIFKMSSIELTPEKPAYEGGNWHVEAMDNERIVATGIYYYDVENITESKLSFRESVDEEIDYEQNDNEGVGRAYGIYDDNDDDAVPLVQEIGSVEAKNGRCIVFPNVYQHRVSGFELADPTKPGHRKIIAFFFIDPTTRIPSTEIVPPQQRDWWSEGVRRLPVFACLPDLVVDATLKQVTYPMSLDKAKELRLELMEERSANNSSVSESTFAPEFYLCEH</sequence>
<organism evidence="3 4">
    <name type="scientific">Coemansia biformis</name>
    <dbReference type="NCBI Taxonomy" id="1286918"/>
    <lineage>
        <taxon>Eukaryota</taxon>
        <taxon>Fungi</taxon>
        <taxon>Fungi incertae sedis</taxon>
        <taxon>Zoopagomycota</taxon>
        <taxon>Kickxellomycotina</taxon>
        <taxon>Kickxellomycetes</taxon>
        <taxon>Kickxellales</taxon>
        <taxon>Kickxellaceae</taxon>
        <taxon>Coemansia</taxon>
    </lineage>
</organism>
<dbReference type="OrthoDB" id="415532at2759"/>
<evidence type="ECO:0000313" key="4">
    <source>
        <dbReference type="Proteomes" id="UP001143981"/>
    </source>
</evidence>